<dbReference type="EnsemblProtists" id="EKX34555">
    <property type="protein sequence ID" value="EKX34555"/>
    <property type="gene ID" value="GUITHDRAFT_166188"/>
</dbReference>
<keyword evidence="4" id="KW-1185">Reference proteome</keyword>
<dbReference type="GeneID" id="17291282"/>
<keyword evidence="1" id="KW-0472">Membrane</keyword>
<gene>
    <name evidence="2" type="ORF">GUITHDRAFT_166188</name>
</gene>
<organism evidence="2">
    <name type="scientific">Guillardia theta (strain CCMP2712)</name>
    <name type="common">Cryptophyte</name>
    <dbReference type="NCBI Taxonomy" id="905079"/>
    <lineage>
        <taxon>Eukaryota</taxon>
        <taxon>Cryptophyceae</taxon>
        <taxon>Pyrenomonadales</taxon>
        <taxon>Geminigeraceae</taxon>
        <taxon>Guillardia</taxon>
    </lineage>
</organism>
<sequence>MSMSGRHRAAAAAAAMTGLVMMIAALLMILWSSHREASTGLVEDVTDPLIKHRFLSKFQKARARHDGSNLHSNTFLDTNTDLSGEATKGRKRKVLTDAQKAKIAEQMKKLRAEILNDYSSNTKFGKRVDCSYPYPAASCKGHAVDMQSNSMLPPAAFGKF</sequence>
<keyword evidence="1" id="KW-0812">Transmembrane</keyword>
<proteinExistence type="predicted"/>
<evidence type="ECO:0000313" key="3">
    <source>
        <dbReference type="EnsemblProtists" id="EKX34555"/>
    </source>
</evidence>
<keyword evidence="1" id="KW-1133">Transmembrane helix</keyword>
<accession>L1IFC3</accession>
<protein>
    <submittedName>
        <fullName evidence="2 3">Uncharacterized protein</fullName>
    </submittedName>
</protein>
<evidence type="ECO:0000256" key="1">
    <source>
        <dbReference type="SAM" id="Phobius"/>
    </source>
</evidence>
<dbReference type="HOGENOM" id="CLU_1655501_0_0_1"/>
<dbReference type="AlphaFoldDB" id="L1IFC3"/>
<dbReference type="PaxDb" id="55529-EKX34555"/>
<dbReference type="EMBL" id="JH993107">
    <property type="protein sequence ID" value="EKX34555.1"/>
    <property type="molecule type" value="Genomic_DNA"/>
</dbReference>
<dbReference type="Proteomes" id="UP000011087">
    <property type="component" value="Unassembled WGS sequence"/>
</dbReference>
<dbReference type="KEGG" id="gtt:GUITHDRAFT_166188"/>
<evidence type="ECO:0000313" key="4">
    <source>
        <dbReference type="Proteomes" id="UP000011087"/>
    </source>
</evidence>
<dbReference type="RefSeq" id="XP_005821535.1">
    <property type="nucleotide sequence ID" value="XM_005821478.1"/>
</dbReference>
<reference evidence="4" key="2">
    <citation type="submission" date="2012-11" db="EMBL/GenBank/DDBJ databases">
        <authorList>
            <person name="Kuo A."/>
            <person name="Curtis B.A."/>
            <person name="Tanifuji G."/>
            <person name="Burki F."/>
            <person name="Gruber A."/>
            <person name="Irimia M."/>
            <person name="Maruyama S."/>
            <person name="Arias M.C."/>
            <person name="Ball S.G."/>
            <person name="Gile G.H."/>
            <person name="Hirakawa Y."/>
            <person name="Hopkins J.F."/>
            <person name="Rensing S.A."/>
            <person name="Schmutz J."/>
            <person name="Symeonidi A."/>
            <person name="Elias M."/>
            <person name="Eveleigh R.J."/>
            <person name="Herman E.K."/>
            <person name="Klute M.J."/>
            <person name="Nakayama T."/>
            <person name="Obornik M."/>
            <person name="Reyes-Prieto A."/>
            <person name="Armbrust E.V."/>
            <person name="Aves S.J."/>
            <person name="Beiko R.G."/>
            <person name="Coutinho P."/>
            <person name="Dacks J.B."/>
            <person name="Durnford D.G."/>
            <person name="Fast N.M."/>
            <person name="Green B.R."/>
            <person name="Grisdale C."/>
            <person name="Hempe F."/>
            <person name="Henrissat B."/>
            <person name="Hoppner M.P."/>
            <person name="Ishida K.-I."/>
            <person name="Kim E."/>
            <person name="Koreny L."/>
            <person name="Kroth P.G."/>
            <person name="Liu Y."/>
            <person name="Malik S.-B."/>
            <person name="Maier U.G."/>
            <person name="McRose D."/>
            <person name="Mock T."/>
            <person name="Neilson J.A."/>
            <person name="Onodera N.T."/>
            <person name="Poole A.M."/>
            <person name="Pritham E.J."/>
            <person name="Richards T.A."/>
            <person name="Rocap G."/>
            <person name="Roy S.W."/>
            <person name="Sarai C."/>
            <person name="Schaack S."/>
            <person name="Shirato S."/>
            <person name="Slamovits C.H."/>
            <person name="Spencer D.F."/>
            <person name="Suzuki S."/>
            <person name="Worden A.Z."/>
            <person name="Zauner S."/>
            <person name="Barry K."/>
            <person name="Bell C."/>
            <person name="Bharti A.K."/>
            <person name="Crow J.A."/>
            <person name="Grimwood J."/>
            <person name="Kramer R."/>
            <person name="Lindquist E."/>
            <person name="Lucas S."/>
            <person name="Salamov A."/>
            <person name="McFadden G.I."/>
            <person name="Lane C.E."/>
            <person name="Keeling P.J."/>
            <person name="Gray M.W."/>
            <person name="Grigoriev I.V."/>
            <person name="Archibald J.M."/>
        </authorList>
    </citation>
    <scope>NUCLEOTIDE SEQUENCE</scope>
    <source>
        <strain evidence="4">CCMP2712</strain>
    </source>
</reference>
<evidence type="ECO:0000313" key="2">
    <source>
        <dbReference type="EMBL" id="EKX34555.1"/>
    </source>
</evidence>
<reference evidence="2 4" key="1">
    <citation type="journal article" date="2012" name="Nature">
        <title>Algal genomes reveal evolutionary mosaicism and the fate of nucleomorphs.</title>
        <authorList>
            <consortium name="DOE Joint Genome Institute"/>
            <person name="Curtis B.A."/>
            <person name="Tanifuji G."/>
            <person name="Burki F."/>
            <person name="Gruber A."/>
            <person name="Irimia M."/>
            <person name="Maruyama S."/>
            <person name="Arias M.C."/>
            <person name="Ball S.G."/>
            <person name="Gile G.H."/>
            <person name="Hirakawa Y."/>
            <person name="Hopkins J.F."/>
            <person name="Kuo A."/>
            <person name="Rensing S.A."/>
            <person name="Schmutz J."/>
            <person name="Symeonidi A."/>
            <person name="Elias M."/>
            <person name="Eveleigh R.J."/>
            <person name="Herman E.K."/>
            <person name="Klute M.J."/>
            <person name="Nakayama T."/>
            <person name="Obornik M."/>
            <person name="Reyes-Prieto A."/>
            <person name="Armbrust E.V."/>
            <person name="Aves S.J."/>
            <person name="Beiko R.G."/>
            <person name="Coutinho P."/>
            <person name="Dacks J.B."/>
            <person name="Durnford D.G."/>
            <person name="Fast N.M."/>
            <person name="Green B.R."/>
            <person name="Grisdale C.J."/>
            <person name="Hempel F."/>
            <person name="Henrissat B."/>
            <person name="Hoppner M.P."/>
            <person name="Ishida K."/>
            <person name="Kim E."/>
            <person name="Koreny L."/>
            <person name="Kroth P.G."/>
            <person name="Liu Y."/>
            <person name="Malik S.B."/>
            <person name="Maier U.G."/>
            <person name="McRose D."/>
            <person name="Mock T."/>
            <person name="Neilson J.A."/>
            <person name="Onodera N.T."/>
            <person name="Poole A.M."/>
            <person name="Pritham E.J."/>
            <person name="Richards T.A."/>
            <person name="Rocap G."/>
            <person name="Roy S.W."/>
            <person name="Sarai C."/>
            <person name="Schaack S."/>
            <person name="Shirato S."/>
            <person name="Slamovits C.H."/>
            <person name="Spencer D.F."/>
            <person name="Suzuki S."/>
            <person name="Worden A.Z."/>
            <person name="Zauner S."/>
            <person name="Barry K."/>
            <person name="Bell C."/>
            <person name="Bharti A.K."/>
            <person name="Crow J.A."/>
            <person name="Grimwood J."/>
            <person name="Kramer R."/>
            <person name="Lindquist E."/>
            <person name="Lucas S."/>
            <person name="Salamov A."/>
            <person name="McFadden G.I."/>
            <person name="Lane C.E."/>
            <person name="Keeling P.J."/>
            <person name="Gray M.W."/>
            <person name="Grigoriev I.V."/>
            <person name="Archibald J.M."/>
        </authorList>
    </citation>
    <scope>NUCLEOTIDE SEQUENCE</scope>
    <source>
        <strain evidence="2 4">CCMP2712</strain>
    </source>
</reference>
<feature type="transmembrane region" description="Helical" evidence="1">
    <location>
        <begin position="12"/>
        <end position="31"/>
    </location>
</feature>
<reference evidence="3" key="3">
    <citation type="submission" date="2016-03" db="UniProtKB">
        <authorList>
            <consortium name="EnsemblProtists"/>
        </authorList>
    </citation>
    <scope>IDENTIFICATION</scope>
</reference>
<name>L1IFC3_GUITC</name>